<reference evidence="2 3" key="1">
    <citation type="journal article" date="2020" name="Harmful Algae">
        <title>Molecular and morphological characterization of a novel dihydroanatoxin-a producing Microcoleus species (cyanobacteria) from the Russian River, California, USA.</title>
        <authorList>
            <person name="Conklin K.Y."/>
            <person name="Stancheva R."/>
            <person name="Otten T.G."/>
            <person name="Fadness R."/>
            <person name="Boyer G.L."/>
            <person name="Read B."/>
            <person name="Zhang X."/>
            <person name="Sheath R.G."/>
        </authorList>
    </citation>
    <scope>NUCLEOTIDE SEQUENCE [LARGE SCALE GENOMIC DNA]</scope>
    <source>
        <strain evidence="2 3">PTRS2</strain>
    </source>
</reference>
<dbReference type="Proteomes" id="UP001384579">
    <property type="component" value="Unassembled WGS sequence"/>
</dbReference>
<feature type="compositionally biased region" description="Polar residues" evidence="1">
    <location>
        <begin position="1"/>
        <end position="20"/>
    </location>
</feature>
<keyword evidence="3" id="KW-1185">Reference proteome</keyword>
<name>A0ABU8YFW7_9CYAN</name>
<gene>
    <name evidence="2" type="ORF">WMG39_00125</name>
</gene>
<evidence type="ECO:0000313" key="3">
    <source>
        <dbReference type="Proteomes" id="UP001384579"/>
    </source>
</evidence>
<accession>A0ABU8YFW7</accession>
<dbReference type="EMBL" id="JBBLXS010000001">
    <property type="protein sequence ID" value="MEK0183248.1"/>
    <property type="molecule type" value="Genomic_DNA"/>
</dbReference>
<dbReference type="RefSeq" id="WP_340518242.1">
    <property type="nucleotide sequence ID" value="NZ_JBBLXS010000001.1"/>
</dbReference>
<evidence type="ECO:0000256" key="1">
    <source>
        <dbReference type="SAM" id="MobiDB-lite"/>
    </source>
</evidence>
<evidence type="ECO:0000313" key="2">
    <source>
        <dbReference type="EMBL" id="MEK0183248.1"/>
    </source>
</evidence>
<comment type="caution">
    <text evidence="2">The sequence shown here is derived from an EMBL/GenBank/DDBJ whole genome shotgun (WGS) entry which is preliminary data.</text>
</comment>
<organism evidence="2 3">
    <name type="scientific">Microcoleus anatoxicus PTRS2</name>
    <dbReference type="NCBI Taxonomy" id="2705321"/>
    <lineage>
        <taxon>Bacteria</taxon>
        <taxon>Bacillati</taxon>
        <taxon>Cyanobacteriota</taxon>
        <taxon>Cyanophyceae</taxon>
        <taxon>Oscillatoriophycideae</taxon>
        <taxon>Oscillatoriales</taxon>
        <taxon>Microcoleaceae</taxon>
        <taxon>Microcoleus</taxon>
        <taxon>Microcoleus anatoxicus</taxon>
    </lineage>
</organism>
<proteinExistence type="predicted"/>
<feature type="region of interest" description="Disordered" evidence="1">
    <location>
        <begin position="1"/>
        <end position="45"/>
    </location>
</feature>
<protein>
    <submittedName>
        <fullName evidence="2">Uncharacterized protein</fullName>
    </submittedName>
</protein>
<sequence>MAPNFSDRTFTLSKTSSPGTSRFYCPRPGLQSTKANASVPLKTGDRNGDRNCDRIFNFRSTCDQSRLNSFWQASQNDFGISRRKLFLKFGLHGRCYAAIVCG</sequence>